<dbReference type="KEGG" id="hadh:FRZ61_41040"/>
<dbReference type="InterPro" id="IPR050471">
    <property type="entry name" value="AB_hydrolase"/>
</dbReference>
<protein>
    <submittedName>
        <fullName evidence="2">Alpha/beta hydrolase</fullName>
    </submittedName>
</protein>
<feature type="domain" description="AB hydrolase-1" evidence="1">
    <location>
        <begin position="67"/>
        <end position="164"/>
    </location>
</feature>
<keyword evidence="2" id="KW-0378">Hydrolase</keyword>
<dbReference type="InterPro" id="IPR000073">
    <property type="entry name" value="AB_hydrolase_1"/>
</dbReference>
<evidence type="ECO:0000259" key="1">
    <source>
        <dbReference type="Pfam" id="PF00561"/>
    </source>
</evidence>
<dbReference type="SUPFAM" id="SSF53474">
    <property type="entry name" value="alpha/beta-Hydrolases"/>
    <property type="match status" value="1"/>
</dbReference>
<dbReference type="GO" id="GO:0016787">
    <property type="term" value="F:hydrolase activity"/>
    <property type="evidence" value="ECO:0007669"/>
    <property type="project" value="UniProtKB-KW"/>
</dbReference>
<dbReference type="Proteomes" id="UP000325797">
    <property type="component" value="Chromosome"/>
</dbReference>
<keyword evidence="3" id="KW-1185">Reference proteome</keyword>
<proteinExistence type="predicted"/>
<dbReference type="PANTHER" id="PTHR43433">
    <property type="entry name" value="HYDROLASE, ALPHA/BETA FOLD FAMILY PROTEIN"/>
    <property type="match status" value="1"/>
</dbReference>
<dbReference type="EMBL" id="CP042582">
    <property type="protein sequence ID" value="QEX24163.1"/>
    <property type="molecule type" value="Genomic_DNA"/>
</dbReference>
<dbReference type="Pfam" id="PF00561">
    <property type="entry name" value="Abhydrolase_1"/>
    <property type="match status" value="1"/>
</dbReference>
<dbReference type="PANTHER" id="PTHR43433:SF5">
    <property type="entry name" value="AB HYDROLASE-1 DOMAIN-CONTAINING PROTEIN"/>
    <property type="match status" value="1"/>
</dbReference>
<dbReference type="PRINTS" id="PR00111">
    <property type="entry name" value="ABHYDROLASE"/>
</dbReference>
<sequence>MKKILALVLGAAFALVAGFVAPATVSAKTELWQTLPRPAPMPQALKSGTAPIDGVQIYYAIYGHGAPLILLHGGLGNADYWGNQVREFAKHYQVIVMDSRGHGRSTRDAQPYGYHLMATDVVHLMDYLKIDRASIVGWSDGGIIGLDIAMTYPDRLDKLFAFGANVTTSGLREDIGQSTVFNKYIEEAGKDYARLSKTPKEYDAFVQQISEMWNMQPNYSAEQLASIKAPVVIADGQHDEGIKQSHDIEMAKEIPGARLLIFPGLSHFAMWQDPKTFNKAVLQFLAE</sequence>
<evidence type="ECO:0000313" key="2">
    <source>
        <dbReference type="EMBL" id="QEX24163.1"/>
    </source>
</evidence>
<organism evidence="2 3">
    <name type="scientific">Hypericibacter adhaerens</name>
    <dbReference type="NCBI Taxonomy" id="2602016"/>
    <lineage>
        <taxon>Bacteria</taxon>
        <taxon>Pseudomonadati</taxon>
        <taxon>Pseudomonadota</taxon>
        <taxon>Alphaproteobacteria</taxon>
        <taxon>Rhodospirillales</taxon>
        <taxon>Dongiaceae</taxon>
        <taxon>Hypericibacter</taxon>
    </lineage>
</organism>
<name>A0A5J6N650_9PROT</name>
<evidence type="ECO:0000313" key="3">
    <source>
        <dbReference type="Proteomes" id="UP000325797"/>
    </source>
</evidence>
<dbReference type="Gene3D" id="3.40.50.1820">
    <property type="entry name" value="alpha/beta hydrolase"/>
    <property type="match status" value="1"/>
</dbReference>
<dbReference type="InterPro" id="IPR029058">
    <property type="entry name" value="AB_hydrolase_fold"/>
</dbReference>
<dbReference type="RefSeq" id="WP_151119465.1">
    <property type="nucleotide sequence ID" value="NZ_CP042582.1"/>
</dbReference>
<gene>
    <name evidence="2" type="ORF">FRZ61_41040</name>
</gene>
<accession>A0A5J6N650</accession>
<dbReference type="OrthoDB" id="9808398at2"/>
<dbReference type="AlphaFoldDB" id="A0A5J6N650"/>
<reference evidence="2 3" key="1">
    <citation type="submission" date="2019-08" db="EMBL/GenBank/DDBJ databases">
        <title>Hyperibacter terrae gen. nov., sp. nov. and Hyperibacter viscosus sp. nov., two new members in the family Rhodospirillaceae isolated from the rhizosphere of Hypericum perforatum.</title>
        <authorList>
            <person name="Noviana Z."/>
        </authorList>
    </citation>
    <scope>NUCLEOTIDE SEQUENCE [LARGE SCALE GENOMIC DNA]</scope>
    <source>
        <strain evidence="2 3">R5959</strain>
    </source>
</reference>